<protein>
    <recommendedName>
        <fullName evidence="4">DUF998 domain-containing protein</fullName>
    </recommendedName>
</protein>
<dbReference type="AlphaFoldDB" id="A0A371XAD7"/>
<feature type="transmembrane region" description="Helical" evidence="1">
    <location>
        <begin position="29"/>
        <end position="49"/>
    </location>
</feature>
<evidence type="ECO:0000313" key="3">
    <source>
        <dbReference type="Proteomes" id="UP000264310"/>
    </source>
</evidence>
<evidence type="ECO:0000313" key="2">
    <source>
        <dbReference type="EMBL" id="RFC66208.1"/>
    </source>
</evidence>
<evidence type="ECO:0008006" key="4">
    <source>
        <dbReference type="Google" id="ProtNLM"/>
    </source>
</evidence>
<keyword evidence="3" id="KW-1185">Reference proteome</keyword>
<feature type="transmembrane region" description="Helical" evidence="1">
    <location>
        <begin position="56"/>
        <end position="73"/>
    </location>
</feature>
<proteinExistence type="predicted"/>
<feature type="transmembrane region" description="Helical" evidence="1">
    <location>
        <begin position="158"/>
        <end position="177"/>
    </location>
</feature>
<keyword evidence="1" id="KW-1133">Transmembrane helix</keyword>
<dbReference type="Proteomes" id="UP000264310">
    <property type="component" value="Unassembled WGS sequence"/>
</dbReference>
<keyword evidence="1" id="KW-0812">Transmembrane</keyword>
<reference evidence="2 3" key="1">
    <citation type="submission" date="2018-08" db="EMBL/GenBank/DDBJ databases">
        <title>Fulvimarina sp. 85, whole genome shotgun sequence.</title>
        <authorList>
            <person name="Tuo L."/>
        </authorList>
    </citation>
    <scope>NUCLEOTIDE SEQUENCE [LARGE SCALE GENOMIC DNA]</scope>
    <source>
        <strain evidence="2 3">85</strain>
    </source>
</reference>
<feature type="transmembrane region" description="Helical" evidence="1">
    <location>
        <begin position="93"/>
        <end position="113"/>
    </location>
</feature>
<keyword evidence="1" id="KW-0472">Membrane</keyword>
<dbReference type="EMBL" id="QURL01000001">
    <property type="protein sequence ID" value="RFC66208.1"/>
    <property type="molecule type" value="Genomic_DNA"/>
</dbReference>
<accession>A0A371XAD7</accession>
<comment type="caution">
    <text evidence="2">The sequence shown here is derived from an EMBL/GenBank/DDBJ whole genome shotgun (WGS) entry which is preliminary data.</text>
</comment>
<organism evidence="2 3">
    <name type="scientific">Fulvimarina endophytica</name>
    <dbReference type="NCBI Taxonomy" id="2293836"/>
    <lineage>
        <taxon>Bacteria</taxon>
        <taxon>Pseudomonadati</taxon>
        <taxon>Pseudomonadota</taxon>
        <taxon>Alphaproteobacteria</taxon>
        <taxon>Hyphomicrobiales</taxon>
        <taxon>Aurantimonadaceae</taxon>
        <taxon>Fulvimarina</taxon>
    </lineage>
</organism>
<feature type="transmembrane region" description="Helical" evidence="1">
    <location>
        <begin position="125"/>
        <end position="152"/>
    </location>
</feature>
<evidence type="ECO:0000256" key="1">
    <source>
        <dbReference type="SAM" id="Phobius"/>
    </source>
</evidence>
<sequence length="204" mass="22529">MISLVLALIFAAAAAPFDSLDVGPVENGLYEGSQSIILALAATLFLVGAYRFRGEIFYVCAVAALLCVFAVTRETPRCSSSFYDGGACLTADGKVYVFLAVVAAIVAILAIKREPLARRWSEMQFFYAVPCVLIALCLVASEVFGTHIYVWLEEIAETTAYLQILMLALLVNLRPAWFDARRWNERASARRNGFMSNEHCPSRR</sequence>
<gene>
    <name evidence="2" type="ORF">DYI37_01720</name>
</gene>
<name>A0A371XAD7_9HYPH</name>